<evidence type="ECO:0000256" key="7">
    <source>
        <dbReference type="ARBA" id="ARBA00023209"/>
    </source>
</evidence>
<proteinExistence type="predicted"/>
<name>A0A2C9M3C5_BIOGL</name>
<dbReference type="GO" id="GO:0006656">
    <property type="term" value="P:phosphatidylcholine biosynthetic process"/>
    <property type="evidence" value="ECO:0007669"/>
    <property type="project" value="UniProtKB-UniPathway"/>
</dbReference>
<comment type="subcellular location">
    <subcellularLocation>
        <location evidence="1">Endomembrane system</location>
        <topology evidence="1">Multi-pass membrane protein</topology>
    </subcellularLocation>
</comment>
<dbReference type="VEuPathDB" id="VectorBase:BGLAX_044447"/>
<dbReference type="Pfam" id="PF04191">
    <property type="entry name" value="PEMT"/>
    <property type="match status" value="1"/>
</dbReference>
<evidence type="ECO:0000313" key="10">
    <source>
        <dbReference type="EnsemblMetazoa" id="BGLB038063-PB"/>
    </source>
</evidence>
<evidence type="ECO:0000256" key="5">
    <source>
        <dbReference type="ARBA" id="ARBA00023098"/>
    </source>
</evidence>
<keyword evidence="5" id="KW-0443">Lipid metabolism</keyword>
<feature type="transmembrane region" description="Helical" evidence="9">
    <location>
        <begin position="111"/>
        <end position="128"/>
    </location>
</feature>
<evidence type="ECO:0000256" key="9">
    <source>
        <dbReference type="SAM" id="Phobius"/>
    </source>
</evidence>
<dbReference type="InterPro" id="IPR007318">
    <property type="entry name" value="Phopholipid_MeTrfase"/>
</dbReference>
<evidence type="ECO:0000256" key="2">
    <source>
        <dbReference type="ARBA" id="ARBA00022516"/>
    </source>
</evidence>
<evidence type="ECO:0000256" key="4">
    <source>
        <dbReference type="ARBA" id="ARBA00022989"/>
    </source>
</evidence>
<evidence type="ECO:0000256" key="8">
    <source>
        <dbReference type="ARBA" id="ARBA00023264"/>
    </source>
</evidence>
<keyword evidence="4 9" id="KW-1133">Transmembrane helix</keyword>
<evidence type="ECO:0000313" key="11">
    <source>
        <dbReference type="Proteomes" id="UP000076420"/>
    </source>
</evidence>
<keyword evidence="8" id="KW-1208">Phospholipid metabolism</keyword>
<reference evidence="10" key="1">
    <citation type="submission" date="2020-05" db="UniProtKB">
        <authorList>
            <consortium name="EnsemblMetazoa"/>
        </authorList>
    </citation>
    <scope>IDENTIFICATION</scope>
    <source>
        <strain evidence="10">BB02</strain>
    </source>
</reference>
<feature type="transmembrane region" description="Helical" evidence="9">
    <location>
        <begin position="170"/>
        <end position="196"/>
    </location>
</feature>
<dbReference type="OrthoDB" id="8300106at2759"/>
<dbReference type="AlphaFoldDB" id="A0A2C9M3C5"/>
<dbReference type="RefSeq" id="XP_013085019.2">
    <property type="nucleotide sequence ID" value="XM_013229565.2"/>
</dbReference>
<evidence type="ECO:0000256" key="6">
    <source>
        <dbReference type="ARBA" id="ARBA00023136"/>
    </source>
</evidence>
<keyword evidence="6 9" id="KW-0472">Membrane</keyword>
<gene>
    <name evidence="10" type="primary">106069826</name>
</gene>
<keyword evidence="7" id="KW-0594">Phospholipid biosynthesis</keyword>
<dbReference type="Proteomes" id="UP000076420">
    <property type="component" value="Unassembled WGS sequence"/>
</dbReference>
<evidence type="ECO:0000256" key="3">
    <source>
        <dbReference type="ARBA" id="ARBA00022692"/>
    </source>
</evidence>
<sequence length="209" mass="24023">MDPFKRASLSCCGDTASINFSLLIMPEKLDIHFSSFWLWEAAVMLVLDPLLKPMIGQFERKYKYLSKHLGQYNSFMLYCLTSYLFSFWMFYSYHRALAEQPYSLKLTENKILILGYIFLLGGLAGKIHSYKKYGALVIMGGHYFDLYSYPSSKLRYDPYYHPSGTATLAALFGLALVRASLAGLLLHPLCIVSYMLSFSFENKRQKKSL</sequence>
<keyword evidence="2" id="KW-0444">Lipid biosynthesis</keyword>
<dbReference type="VEuPathDB" id="VectorBase:BGLB038063"/>
<dbReference type="GO" id="GO:0012505">
    <property type="term" value="C:endomembrane system"/>
    <property type="evidence" value="ECO:0007669"/>
    <property type="project" value="UniProtKB-SubCell"/>
</dbReference>
<feature type="transmembrane region" description="Helical" evidence="9">
    <location>
        <begin position="72"/>
        <end position="91"/>
    </location>
</feature>
<accession>A0A2C9M3C5</accession>
<keyword evidence="3 9" id="KW-0812">Transmembrane</keyword>
<organism evidence="10 11">
    <name type="scientific">Biomphalaria glabrata</name>
    <name type="common">Bloodfluke planorb</name>
    <name type="synonym">Freshwater snail</name>
    <dbReference type="NCBI Taxonomy" id="6526"/>
    <lineage>
        <taxon>Eukaryota</taxon>
        <taxon>Metazoa</taxon>
        <taxon>Spiralia</taxon>
        <taxon>Lophotrochozoa</taxon>
        <taxon>Mollusca</taxon>
        <taxon>Gastropoda</taxon>
        <taxon>Heterobranchia</taxon>
        <taxon>Euthyneura</taxon>
        <taxon>Panpulmonata</taxon>
        <taxon>Hygrophila</taxon>
        <taxon>Lymnaeoidea</taxon>
        <taxon>Planorbidae</taxon>
        <taxon>Biomphalaria</taxon>
    </lineage>
</organism>
<dbReference type="UniPathway" id="UPA00753"/>
<evidence type="ECO:0000256" key="1">
    <source>
        <dbReference type="ARBA" id="ARBA00004127"/>
    </source>
</evidence>
<dbReference type="EnsemblMetazoa" id="BGLB038063-RB">
    <property type="protein sequence ID" value="BGLB038063-PB"/>
    <property type="gene ID" value="BGLB038063"/>
</dbReference>
<dbReference type="KEGG" id="bgt:106069826"/>
<protein>
    <submittedName>
        <fullName evidence="10">Uncharacterized protein</fullName>
    </submittedName>
</protein>